<dbReference type="AlphaFoldDB" id="A0A4R5AHD8"/>
<keyword evidence="4" id="KW-1185">Reference proteome</keyword>
<dbReference type="SUPFAM" id="SSF46894">
    <property type="entry name" value="C-terminal effector domain of the bipartite response regulators"/>
    <property type="match status" value="1"/>
</dbReference>
<dbReference type="CDD" id="cd06170">
    <property type="entry name" value="LuxR_C_like"/>
    <property type="match status" value="1"/>
</dbReference>
<name>A0A4R5AHD8_9ACTN</name>
<dbReference type="Pfam" id="PF00196">
    <property type="entry name" value="GerE"/>
    <property type="match status" value="1"/>
</dbReference>
<comment type="caution">
    <text evidence="3">The sequence shown here is derived from an EMBL/GenBank/DDBJ whole genome shotgun (WGS) entry which is preliminary data.</text>
</comment>
<keyword evidence="1" id="KW-0238">DNA-binding</keyword>
<dbReference type="PANTHER" id="PTHR43214:SF42">
    <property type="entry name" value="TRANSCRIPTIONAL REGULATORY PROTEIN DESR"/>
    <property type="match status" value="1"/>
</dbReference>
<reference evidence="3 4" key="1">
    <citation type="submission" date="2019-02" db="EMBL/GenBank/DDBJ databases">
        <title>Draft genome sequences of novel Actinobacteria.</title>
        <authorList>
            <person name="Sahin N."/>
            <person name="Ay H."/>
            <person name="Saygin H."/>
        </authorList>
    </citation>
    <scope>NUCLEOTIDE SEQUENCE [LARGE SCALE GENOMIC DNA]</scope>
    <source>
        <strain evidence="3 4">8K307</strain>
    </source>
</reference>
<feature type="domain" description="HTH luxR-type" evidence="2">
    <location>
        <begin position="104"/>
        <end position="169"/>
    </location>
</feature>
<evidence type="ECO:0000313" key="4">
    <source>
        <dbReference type="Proteomes" id="UP000295217"/>
    </source>
</evidence>
<dbReference type="InterPro" id="IPR039420">
    <property type="entry name" value="WalR-like"/>
</dbReference>
<dbReference type="Gene3D" id="3.40.50.2300">
    <property type="match status" value="1"/>
</dbReference>
<evidence type="ECO:0000256" key="1">
    <source>
        <dbReference type="ARBA" id="ARBA00023125"/>
    </source>
</evidence>
<evidence type="ECO:0000259" key="2">
    <source>
        <dbReference type="PROSITE" id="PS50043"/>
    </source>
</evidence>
<dbReference type="GO" id="GO:0003677">
    <property type="term" value="F:DNA binding"/>
    <property type="evidence" value="ECO:0007669"/>
    <property type="project" value="UniProtKB-KW"/>
</dbReference>
<sequence length="171" mass="18489">MAELDQGNSVLATARRTRAQVLVLDVMLRDPVDVHDLCRQLPGLRVLMLLERGTVDGTCLSLARMAPRVGLIATDASLADLLDAVRRVARGEPVLDPALAVAALTAAESPLTHRELDVLRLAMTGAPPQEIARTLYLSPGTVRNYLSHILTKTGARTRIEAIRIAQDAGWI</sequence>
<dbReference type="PRINTS" id="PR00038">
    <property type="entry name" value="HTHLUXR"/>
</dbReference>
<dbReference type="SMART" id="SM00421">
    <property type="entry name" value="HTH_LUXR"/>
    <property type="match status" value="1"/>
</dbReference>
<dbReference type="PANTHER" id="PTHR43214">
    <property type="entry name" value="TWO-COMPONENT RESPONSE REGULATOR"/>
    <property type="match status" value="1"/>
</dbReference>
<dbReference type="Proteomes" id="UP000295217">
    <property type="component" value="Unassembled WGS sequence"/>
</dbReference>
<organism evidence="3 4">
    <name type="scientific">Jiangella aurantiaca</name>
    <dbReference type="NCBI Taxonomy" id="2530373"/>
    <lineage>
        <taxon>Bacteria</taxon>
        <taxon>Bacillati</taxon>
        <taxon>Actinomycetota</taxon>
        <taxon>Actinomycetes</taxon>
        <taxon>Jiangellales</taxon>
        <taxon>Jiangellaceae</taxon>
        <taxon>Jiangella</taxon>
    </lineage>
</organism>
<protein>
    <submittedName>
        <fullName evidence="3">Response regulator transcription factor</fullName>
    </submittedName>
</protein>
<evidence type="ECO:0000313" key="3">
    <source>
        <dbReference type="EMBL" id="TDD71095.1"/>
    </source>
</evidence>
<dbReference type="GO" id="GO:0006355">
    <property type="term" value="P:regulation of DNA-templated transcription"/>
    <property type="evidence" value="ECO:0007669"/>
    <property type="project" value="InterPro"/>
</dbReference>
<gene>
    <name evidence="3" type="ORF">E1262_08110</name>
</gene>
<dbReference type="InterPro" id="IPR016032">
    <property type="entry name" value="Sig_transdc_resp-reg_C-effctor"/>
</dbReference>
<dbReference type="InterPro" id="IPR000792">
    <property type="entry name" value="Tscrpt_reg_LuxR_C"/>
</dbReference>
<proteinExistence type="predicted"/>
<dbReference type="PROSITE" id="PS50043">
    <property type="entry name" value="HTH_LUXR_2"/>
    <property type="match status" value="1"/>
</dbReference>
<dbReference type="OrthoDB" id="9808843at2"/>
<dbReference type="EMBL" id="SMLB01000007">
    <property type="protein sequence ID" value="TDD71095.1"/>
    <property type="molecule type" value="Genomic_DNA"/>
</dbReference>
<accession>A0A4R5AHD8</accession>